<name>A0A4P2PZN3_SORCE</name>
<feature type="region of interest" description="Disordered" evidence="1">
    <location>
        <begin position="126"/>
        <end position="145"/>
    </location>
</feature>
<feature type="compositionally biased region" description="Low complexity" evidence="1">
    <location>
        <begin position="127"/>
        <end position="138"/>
    </location>
</feature>
<evidence type="ECO:0000256" key="1">
    <source>
        <dbReference type="SAM" id="MobiDB-lite"/>
    </source>
</evidence>
<dbReference type="AlphaFoldDB" id="A0A4P2PZN3"/>
<gene>
    <name evidence="2" type="ORF">SOCEGT47_025890</name>
</gene>
<evidence type="ECO:0000313" key="2">
    <source>
        <dbReference type="EMBL" id="AUX22088.1"/>
    </source>
</evidence>
<sequence>MRERAAGRGGGRGDSRLHWPQVCRKAGIPLLLAPSIKAGLDLDWSNPKQKAAAIQILERQVSSLQQWVDRHLDDVIEQPIRPYLDAVTQVRDQDLELEIVFNRFGTLDVEPAGGVGGVSARAHQIIRPASRSAPRRSAQSGRTRSTRCQNIAPWCGSRRCTSS</sequence>
<accession>A0A4P2PZN3</accession>
<proteinExistence type="predicted"/>
<dbReference type="EMBL" id="CP012670">
    <property type="protein sequence ID" value="AUX22088.1"/>
    <property type="molecule type" value="Genomic_DNA"/>
</dbReference>
<dbReference type="Proteomes" id="UP000295781">
    <property type="component" value="Chromosome"/>
</dbReference>
<reference evidence="2 3" key="1">
    <citation type="submission" date="2015-09" db="EMBL/GenBank/DDBJ databases">
        <title>Sorangium comparison.</title>
        <authorList>
            <person name="Zaburannyi N."/>
            <person name="Bunk B."/>
            <person name="Overmann J."/>
            <person name="Mueller R."/>
        </authorList>
    </citation>
    <scope>NUCLEOTIDE SEQUENCE [LARGE SCALE GENOMIC DNA]</scope>
    <source>
        <strain evidence="2 3">So ceGT47</strain>
    </source>
</reference>
<organism evidence="2 3">
    <name type="scientific">Sorangium cellulosum</name>
    <name type="common">Polyangium cellulosum</name>
    <dbReference type="NCBI Taxonomy" id="56"/>
    <lineage>
        <taxon>Bacteria</taxon>
        <taxon>Pseudomonadati</taxon>
        <taxon>Myxococcota</taxon>
        <taxon>Polyangia</taxon>
        <taxon>Polyangiales</taxon>
        <taxon>Polyangiaceae</taxon>
        <taxon>Sorangium</taxon>
    </lineage>
</organism>
<protein>
    <submittedName>
        <fullName evidence="2">Uncharacterized protein</fullName>
    </submittedName>
</protein>
<evidence type="ECO:0000313" key="3">
    <source>
        <dbReference type="Proteomes" id="UP000295781"/>
    </source>
</evidence>